<dbReference type="RefSeq" id="WP_345077161.1">
    <property type="nucleotide sequence ID" value="NZ_BAAAWG010000001.1"/>
</dbReference>
<reference evidence="2" key="1">
    <citation type="journal article" date="2019" name="Int. J. Syst. Evol. Microbiol.">
        <title>The Global Catalogue of Microorganisms (GCM) 10K type strain sequencing project: providing services to taxonomists for standard genome sequencing and annotation.</title>
        <authorList>
            <consortium name="The Broad Institute Genomics Platform"/>
            <consortium name="The Broad Institute Genome Sequencing Center for Infectious Disease"/>
            <person name="Wu L."/>
            <person name="Ma J."/>
        </authorList>
    </citation>
    <scope>NUCLEOTIDE SEQUENCE [LARGE SCALE GENOMIC DNA]</scope>
    <source>
        <strain evidence="2">CGMCC 1.15809</strain>
    </source>
</reference>
<name>A0ABW1FV69_9ACTN</name>
<sequence>MELLLFESVKMLERVLARLDAATAKLQAACLRSAPGLRSCPGWLCR</sequence>
<dbReference type="EMBL" id="JBHSPW010000019">
    <property type="protein sequence ID" value="MFC5897214.1"/>
    <property type="molecule type" value="Genomic_DNA"/>
</dbReference>
<evidence type="ECO:0000313" key="2">
    <source>
        <dbReference type="Proteomes" id="UP001596241"/>
    </source>
</evidence>
<accession>A0ABW1FV69</accession>
<gene>
    <name evidence="1" type="ORF">ACFP3M_30870</name>
</gene>
<evidence type="ECO:0000313" key="1">
    <source>
        <dbReference type="EMBL" id="MFC5897214.1"/>
    </source>
</evidence>
<protein>
    <submittedName>
        <fullName evidence="1">Uncharacterized protein</fullName>
    </submittedName>
</protein>
<proteinExistence type="predicted"/>
<keyword evidence="2" id="KW-1185">Reference proteome</keyword>
<dbReference type="Proteomes" id="UP001596241">
    <property type="component" value="Unassembled WGS sequence"/>
</dbReference>
<organism evidence="1 2">
    <name type="scientific">Streptomyces ramulosus</name>
    <dbReference type="NCBI Taxonomy" id="47762"/>
    <lineage>
        <taxon>Bacteria</taxon>
        <taxon>Bacillati</taxon>
        <taxon>Actinomycetota</taxon>
        <taxon>Actinomycetes</taxon>
        <taxon>Kitasatosporales</taxon>
        <taxon>Streptomycetaceae</taxon>
        <taxon>Streptomyces</taxon>
    </lineage>
</organism>
<comment type="caution">
    <text evidence="1">The sequence shown here is derived from an EMBL/GenBank/DDBJ whole genome shotgun (WGS) entry which is preliminary data.</text>
</comment>